<dbReference type="InterPro" id="IPR000838">
    <property type="entry name" value="RNA_pol_sigma70_ECF_CS"/>
</dbReference>
<dbReference type="SUPFAM" id="SSF88946">
    <property type="entry name" value="Sigma2 domain of RNA polymerase sigma factors"/>
    <property type="match status" value="1"/>
</dbReference>
<reference evidence="10" key="1">
    <citation type="journal article" date="2019" name="Int. J. Syst. Evol. Microbiol.">
        <title>The Global Catalogue of Microorganisms (GCM) 10K type strain sequencing project: providing services to taxonomists for standard genome sequencing and annotation.</title>
        <authorList>
            <consortium name="The Broad Institute Genomics Platform"/>
            <consortium name="The Broad Institute Genome Sequencing Center for Infectious Disease"/>
            <person name="Wu L."/>
            <person name="Ma J."/>
        </authorList>
    </citation>
    <scope>NUCLEOTIDE SEQUENCE [LARGE SCALE GENOMIC DNA]</scope>
    <source>
        <strain evidence="10">CCUG 56607</strain>
    </source>
</reference>
<dbReference type="Pfam" id="PF08281">
    <property type="entry name" value="Sigma70_r4_2"/>
    <property type="match status" value="1"/>
</dbReference>
<dbReference type="InterPro" id="IPR036388">
    <property type="entry name" value="WH-like_DNA-bd_sf"/>
</dbReference>
<accession>A0ABW3L1C8</accession>
<dbReference type="InterPro" id="IPR014284">
    <property type="entry name" value="RNA_pol_sigma-70_dom"/>
</dbReference>
<comment type="caution">
    <text evidence="9">The sequence shown here is derived from an EMBL/GenBank/DDBJ whole genome shotgun (WGS) entry which is preliminary data.</text>
</comment>
<evidence type="ECO:0000256" key="5">
    <source>
        <dbReference type="ARBA" id="ARBA00023163"/>
    </source>
</evidence>
<dbReference type="PROSITE" id="PS01063">
    <property type="entry name" value="SIGMA70_ECF"/>
    <property type="match status" value="1"/>
</dbReference>
<dbReference type="Pfam" id="PF04542">
    <property type="entry name" value="Sigma70_r2"/>
    <property type="match status" value="1"/>
</dbReference>
<sequence>MNDDQLEEWYRLYSQDVYNFLVYYNKSTDVDDLLQDVFVKAWKRKETFKYDSSPKTWLFTIARRVSLDYHRKNKWKQWMTFQKEPVDSSDPARRMMVEERNTQLYKQINRLKRNYREVILLRGVMELSTEETAKILHCTHSKVDTTFYRAKKKLRQYLEAEGRDAYHVL</sequence>
<dbReference type="Gene3D" id="1.10.1740.10">
    <property type="match status" value="1"/>
</dbReference>
<dbReference type="InterPro" id="IPR013325">
    <property type="entry name" value="RNA_pol_sigma_r2"/>
</dbReference>
<gene>
    <name evidence="9" type="ORF">ACFQ2J_11875</name>
</gene>
<dbReference type="Proteomes" id="UP001596990">
    <property type="component" value="Unassembled WGS sequence"/>
</dbReference>
<dbReference type="SUPFAM" id="SSF88659">
    <property type="entry name" value="Sigma3 and sigma4 domains of RNA polymerase sigma factors"/>
    <property type="match status" value="1"/>
</dbReference>
<dbReference type="PANTHER" id="PTHR43133:SF60">
    <property type="entry name" value="RNA POLYMERASE SIGMA FACTOR SIGV"/>
    <property type="match status" value="1"/>
</dbReference>
<dbReference type="Gene3D" id="1.10.10.10">
    <property type="entry name" value="Winged helix-like DNA-binding domain superfamily/Winged helix DNA-binding domain"/>
    <property type="match status" value="1"/>
</dbReference>
<keyword evidence="10" id="KW-1185">Reference proteome</keyword>
<dbReference type="InterPro" id="IPR013249">
    <property type="entry name" value="RNA_pol_sigma70_r4_t2"/>
</dbReference>
<dbReference type="InterPro" id="IPR007627">
    <property type="entry name" value="RNA_pol_sigma70_r2"/>
</dbReference>
<feature type="domain" description="RNA polymerase sigma-70 region 2" evidence="7">
    <location>
        <begin position="10"/>
        <end position="75"/>
    </location>
</feature>
<evidence type="ECO:0000259" key="8">
    <source>
        <dbReference type="Pfam" id="PF08281"/>
    </source>
</evidence>
<organism evidence="9 10">
    <name type="scientific">Thalassobacillus hwangdonensis</name>
    <dbReference type="NCBI Taxonomy" id="546108"/>
    <lineage>
        <taxon>Bacteria</taxon>
        <taxon>Bacillati</taxon>
        <taxon>Bacillota</taxon>
        <taxon>Bacilli</taxon>
        <taxon>Bacillales</taxon>
        <taxon>Bacillaceae</taxon>
        <taxon>Thalassobacillus</taxon>
    </lineage>
</organism>
<keyword evidence="5 6" id="KW-0804">Transcription</keyword>
<evidence type="ECO:0000256" key="6">
    <source>
        <dbReference type="RuleBase" id="RU000716"/>
    </source>
</evidence>
<feature type="domain" description="RNA polymerase sigma factor 70 region 4 type 2" evidence="8">
    <location>
        <begin position="103"/>
        <end position="154"/>
    </location>
</feature>
<dbReference type="PANTHER" id="PTHR43133">
    <property type="entry name" value="RNA POLYMERASE ECF-TYPE SIGMA FACTO"/>
    <property type="match status" value="1"/>
</dbReference>
<keyword evidence="2 6" id="KW-0805">Transcription regulation</keyword>
<comment type="similarity">
    <text evidence="1 6">Belongs to the sigma-70 factor family. ECF subfamily.</text>
</comment>
<evidence type="ECO:0000256" key="1">
    <source>
        <dbReference type="ARBA" id="ARBA00010641"/>
    </source>
</evidence>
<evidence type="ECO:0000259" key="7">
    <source>
        <dbReference type="Pfam" id="PF04542"/>
    </source>
</evidence>
<evidence type="ECO:0000313" key="10">
    <source>
        <dbReference type="Proteomes" id="UP001596990"/>
    </source>
</evidence>
<name>A0ABW3L1C8_9BACI</name>
<keyword evidence="4 6" id="KW-0238">DNA-binding</keyword>
<keyword evidence="3 6" id="KW-0731">Sigma factor</keyword>
<dbReference type="CDD" id="cd06171">
    <property type="entry name" value="Sigma70_r4"/>
    <property type="match status" value="1"/>
</dbReference>
<evidence type="ECO:0000256" key="2">
    <source>
        <dbReference type="ARBA" id="ARBA00023015"/>
    </source>
</evidence>
<evidence type="ECO:0000256" key="4">
    <source>
        <dbReference type="ARBA" id="ARBA00023125"/>
    </source>
</evidence>
<dbReference type="RefSeq" id="WP_386060491.1">
    <property type="nucleotide sequence ID" value="NZ_JBHTKL010000005.1"/>
</dbReference>
<dbReference type="InterPro" id="IPR039425">
    <property type="entry name" value="RNA_pol_sigma-70-like"/>
</dbReference>
<proteinExistence type="inferred from homology"/>
<protein>
    <recommendedName>
        <fullName evidence="6">RNA polymerase sigma factor</fullName>
    </recommendedName>
</protein>
<evidence type="ECO:0000256" key="3">
    <source>
        <dbReference type="ARBA" id="ARBA00023082"/>
    </source>
</evidence>
<dbReference type="NCBIfam" id="TIGR02937">
    <property type="entry name" value="sigma70-ECF"/>
    <property type="match status" value="1"/>
</dbReference>
<dbReference type="InterPro" id="IPR013324">
    <property type="entry name" value="RNA_pol_sigma_r3/r4-like"/>
</dbReference>
<evidence type="ECO:0000313" key="9">
    <source>
        <dbReference type="EMBL" id="MFD1019874.1"/>
    </source>
</evidence>
<dbReference type="EMBL" id="JBHTKL010000005">
    <property type="protein sequence ID" value="MFD1019874.1"/>
    <property type="molecule type" value="Genomic_DNA"/>
</dbReference>